<dbReference type="AlphaFoldDB" id="A0A085VN49"/>
<keyword evidence="3" id="KW-1185">Reference proteome</keyword>
<feature type="transmembrane region" description="Helical" evidence="1">
    <location>
        <begin position="35"/>
        <end position="57"/>
    </location>
</feature>
<dbReference type="Proteomes" id="UP000028631">
    <property type="component" value="Unassembled WGS sequence"/>
</dbReference>
<dbReference type="OrthoDB" id="7030688at2"/>
<dbReference type="PATRIC" id="fig|317.175.peg.1387"/>
<name>A0A085VN49_PSESX</name>
<dbReference type="EMBL" id="JPQU01000023">
    <property type="protein sequence ID" value="KFE56862.1"/>
    <property type="molecule type" value="Genomic_DNA"/>
</dbReference>
<dbReference type="RefSeq" id="WP_032627165.1">
    <property type="nucleotide sequence ID" value="NZ_JPQU01000023.1"/>
</dbReference>
<evidence type="ECO:0000313" key="3">
    <source>
        <dbReference type="Proteomes" id="UP000028631"/>
    </source>
</evidence>
<comment type="caution">
    <text evidence="2">The sequence shown here is derived from an EMBL/GenBank/DDBJ whole genome shotgun (WGS) entry which is preliminary data.</text>
</comment>
<organism evidence="2 3">
    <name type="scientific">Pseudomonas syringae</name>
    <dbReference type="NCBI Taxonomy" id="317"/>
    <lineage>
        <taxon>Bacteria</taxon>
        <taxon>Pseudomonadati</taxon>
        <taxon>Pseudomonadota</taxon>
        <taxon>Gammaproteobacteria</taxon>
        <taxon>Pseudomonadales</taxon>
        <taxon>Pseudomonadaceae</taxon>
        <taxon>Pseudomonas</taxon>
    </lineage>
</organism>
<gene>
    <name evidence="2" type="ORF">IV01_06665</name>
</gene>
<keyword evidence="1" id="KW-1133">Transmembrane helix</keyword>
<keyword evidence="1" id="KW-0812">Transmembrane</keyword>
<evidence type="ECO:0000256" key="1">
    <source>
        <dbReference type="SAM" id="Phobius"/>
    </source>
</evidence>
<protein>
    <submittedName>
        <fullName evidence="2">Uncharacterized protein</fullName>
    </submittedName>
</protein>
<keyword evidence="1" id="KW-0472">Membrane</keyword>
<accession>A0A085VN49</accession>
<sequence>MDNTRNSNSGERLLSRELAELDVLMNTKESFAKRIGLLPFAAGAVSAAAALVVIQLITHL</sequence>
<proteinExistence type="predicted"/>
<evidence type="ECO:0000313" key="2">
    <source>
        <dbReference type="EMBL" id="KFE56862.1"/>
    </source>
</evidence>
<reference evidence="2 3" key="1">
    <citation type="submission" date="2014-07" db="EMBL/GenBank/DDBJ databases">
        <title>Draft Genome Sequences of Environmental Pseudomonas syringae strains.</title>
        <authorList>
            <person name="Baltrus D.A."/>
            <person name="Berge O."/>
            <person name="Morris C."/>
        </authorList>
    </citation>
    <scope>NUCLEOTIDE SEQUENCE [LARGE SCALE GENOMIC DNA]</scope>
    <source>
        <strain evidence="2 3">GAW0119</strain>
    </source>
</reference>